<evidence type="ECO:0000256" key="10">
    <source>
        <dbReference type="RuleBase" id="RU363038"/>
    </source>
</evidence>
<dbReference type="AlphaFoldDB" id="D8QSZ8"/>
<dbReference type="EC" id="6.1.1.19" evidence="2"/>
<dbReference type="FunFam" id="1.10.730.10:FF:000006">
    <property type="entry name" value="Arginyl-tRNA synthetase 2, mitochondrial"/>
    <property type="match status" value="1"/>
</dbReference>
<evidence type="ECO:0000256" key="5">
    <source>
        <dbReference type="ARBA" id="ARBA00022840"/>
    </source>
</evidence>
<evidence type="ECO:0000256" key="9">
    <source>
        <dbReference type="ARBA" id="ARBA00049339"/>
    </source>
</evidence>
<dbReference type="InterPro" id="IPR008909">
    <property type="entry name" value="DALR_anticod-bd"/>
</dbReference>
<dbReference type="SUPFAM" id="SSF55190">
    <property type="entry name" value="Arginyl-tRNA synthetase (ArgRS), N-terminal 'additional' domain"/>
    <property type="match status" value="1"/>
</dbReference>
<evidence type="ECO:0000256" key="1">
    <source>
        <dbReference type="ARBA" id="ARBA00005594"/>
    </source>
</evidence>
<dbReference type="HOGENOM" id="CLU_006406_5_1_1"/>
<keyword evidence="3 10" id="KW-0436">Ligase</keyword>
<dbReference type="GO" id="GO:0006420">
    <property type="term" value="P:arginyl-tRNA aminoacylation"/>
    <property type="evidence" value="ECO:0000318"/>
    <property type="project" value="GO_Central"/>
</dbReference>
<organism evidence="14">
    <name type="scientific">Selaginella moellendorffii</name>
    <name type="common">Spikemoss</name>
    <dbReference type="NCBI Taxonomy" id="88036"/>
    <lineage>
        <taxon>Eukaryota</taxon>
        <taxon>Viridiplantae</taxon>
        <taxon>Streptophyta</taxon>
        <taxon>Embryophyta</taxon>
        <taxon>Tracheophyta</taxon>
        <taxon>Lycopodiopsida</taxon>
        <taxon>Selaginellales</taxon>
        <taxon>Selaginellaceae</taxon>
        <taxon>Selaginella</taxon>
    </lineage>
</organism>
<dbReference type="Pfam" id="PF00750">
    <property type="entry name" value="tRNA-synt_1d"/>
    <property type="match status" value="1"/>
</dbReference>
<dbReference type="FunFam" id="3.40.50.620:FF:000096">
    <property type="entry name" value="Arginine--tRNA ligase chloroplastic/mitochondrial"/>
    <property type="match status" value="1"/>
</dbReference>
<keyword evidence="7 10" id="KW-0030">Aminoacyl-tRNA synthetase</keyword>
<keyword evidence="6 10" id="KW-0648">Protein biosynthesis</keyword>
<dbReference type="NCBIfam" id="TIGR00456">
    <property type="entry name" value="argS"/>
    <property type="match status" value="1"/>
</dbReference>
<evidence type="ECO:0000256" key="7">
    <source>
        <dbReference type="ARBA" id="ARBA00023146"/>
    </source>
</evidence>
<keyword evidence="4 10" id="KW-0547">Nucleotide-binding</keyword>
<protein>
    <recommendedName>
        <fullName evidence="2">arginine--tRNA ligase</fullName>
        <ecNumber evidence="2">6.1.1.19</ecNumber>
    </recommendedName>
    <alternativeName>
        <fullName evidence="8">Arginyl-tRNA synthetase</fullName>
    </alternativeName>
</protein>
<evidence type="ECO:0000256" key="4">
    <source>
        <dbReference type="ARBA" id="ARBA00022741"/>
    </source>
</evidence>
<dbReference type="InterPro" id="IPR001278">
    <property type="entry name" value="Arg-tRNA-ligase"/>
</dbReference>
<dbReference type="Gene3D" id="3.40.50.620">
    <property type="entry name" value="HUPs"/>
    <property type="match status" value="1"/>
</dbReference>
<dbReference type="FunFam" id="3.30.1360.70:FF:000002">
    <property type="entry name" value="arginine--tRNA ligase, cytoplasmic"/>
    <property type="match status" value="1"/>
</dbReference>
<evidence type="ECO:0000259" key="11">
    <source>
        <dbReference type="SMART" id="SM00836"/>
    </source>
</evidence>
<evidence type="ECO:0000256" key="8">
    <source>
        <dbReference type="ARBA" id="ARBA00033033"/>
    </source>
</evidence>
<dbReference type="InterPro" id="IPR014729">
    <property type="entry name" value="Rossmann-like_a/b/a_fold"/>
</dbReference>
<keyword evidence="14" id="KW-1185">Reference proteome</keyword>
<dbReference type="KEGG" id="smo:SELMODRAFT_76727"/>
<keyword evidence="5 10" id="KW-0067">ATP-binding</keyword>
<feature type="domain" description="Arginyl tRNA synthetase N-terminal" evidence="12">
    <location>
        <begin position="9"/>
        <end position="98"/>
    </location>
</feature>
<gene>
    <name evidence="13" type="ORF">SELMODRAFT_76727</name>
</gene>
<dbReference type="SUPFAM" id="SSF47323">
    <property type="entry name" value="Anticodon-binding domain of a subclass of class I aminoacyl-tRNA synthetases"/>
    <property type="match status" value="1"/>
</dbReference>
<evidence type="ECO:0000256" key="6">
    <source>
        <dbReference type="ARBA" id="ARBA00022917"/>
    </source>
</evidence>
<dbReference type="PROSITE" id="PS00178">
    <property type="entry name" value="AA_TRNA_LIGASE_I"/>
    <property type="match status" value="1"/>
</dbReference>
<sequence length="578" mass="65033">MARCPSVRSEISQIFQAAFRSTVGEWVSVEPIVTACNNPKFGDYQINNAMGIWSRIKGMQSTYGNPVSIAQDVLRNIPRTSLFEKTSVAGAGYINVTLSARFIAERLTTVLHQGVDALAPELPVKHALVDFSSPNIAKELHVGHLRSTVIGDSVARMLEFCNVSVMRRNHVGDWGTQFGMLLEHIFETGAEVEGIGDLQKMYVEASERFKSDEQFKAKAQQGVVKLQRSEAEYHAKWKSLCDVSRRAYERTYGRLNVSLEEKGESFYHPYIPYAIKALEEKGLLQESDGARVIFLEGYDIPLIVTKTDGAITYATTDLAALWYRVHVEKAEWIIYVTDVGQKQHFDMFFQAAKLAGWLPEHGFPKAQHIGFGMVLGEDGKRIRGRKGGVLLANLLDDAKSRSHKELIERGRKGEWSGQDLEAAAEALGYGAVKYADLKNNRETNYRFDFDQMLDIKGNTAVYLFYAYARVCSIIRKSGRSIDEIKQICELVVEHPHERSLGLHLIQFTETVEDSISRLLPSTLCDYLYTLSELFTQFYTSCKVNGSLQEASRLLLCEAARLIMKQGLELLGLTPLERL</sequence>
<dbReference type="CDD" id="cd00671">
    <property type="entry name" value="ArgRS_core"/>
    <property type="match status" value="1"/>
</dbReference>
<dbReference type="Gramene" id="EFJ37526">
    <property type="protein sequence ID" value="EFJ37526"/>
    <property type="gene ID" value="SELMODRAFT_76727"/>
</dbReference>
<comment type="similarity">
    <text evidence="1 10">Belongs to the class-I aminoacyl-tRNA synthetase family.</text>
</comment>
<dbReference type="Gene3D" id="3.30.1360.70">
    <property type="entry name" value="Arginyl tRNA synthetase N-terminal domain"/>
    <property type="match status" value="1"/>
</dbReference>
<dbReference type="InterPro" id="IPR009080">
    <property type="entry name" value="tRNAsynth_Ia_anticodon-bd"/>
</dbReference>
<dbReference type="GO" id="GO:0005524">
    <property type="term" value="F:ATP binding"/>
    <property type="evidence" value="ECO:0007669"/>
    <property type="project" value="UniProtKB-KW"/>
</dbReference>
<proteinExistence type="inferred from homology"/>
<dbReference type="STRING" id="88036.D8QSZ8"/>
<dbReference type="InParanoid" id="D8QSZ8"/>
<dbReference type="GO" id="GO:0009791">
    <property type="term" value="P:post-embryonic development"/>
    <property type="evidence" value="ECO:0007669"/>
    <property type="project" value="UniProtKB-ARBA"/>
</dbReference>
<evidence type="ECO:0000313" key="14">
    <source>
        <dbReference type="Proteomes" id="UP000001514"/>
    </source>
</evidence>
<name>D8QSZ8_SELML</name>
<dbReference type="PRINTS" id="PR01038">
    <property type="entry name" value="TRNASYNTHARG"/>
</dbReference>
<dbReference type="PANTHER" id="PTHR11956">
    <property type="entry name" value="ARGINYL-TRNA SYNTHETASE"/>
    <property type="match status" value="1"/>
</dbReference>
<dbReference type="InterPro" id="IPR005148">
    <property type="entry name" value="Arg-tRNA-synth_N"/>
</dbReference>
<dbReference type="EMBL" id="GL377566">
    <property type="protein sequence ID" value="EFJ37526.1"/>
    <property type="molecule type" value="Genomic_DNA"/>
</dbReference>
<dbReference type="Pfam" id="PF05746">
    <property type="entry name" value="DALR_1"/>
    <property type="match status" value="1"/>
</dbReference>
<evidence type="ECO:0000313" key="13">
    <source>
        <dbReference type="EMBL" id="EFJ37526.1"/>
    </source>
</evidence>
<evidence type="ECO:0000256" key="2">
    <source>
        <dbReference type="ARBA" id="ARBA00012837"/>
    </source>
</evidence>
<dbReference type="eggNOG" id="KOG4426">
    <property type="taxonomic scope" value="Eukaryota"/>
</dbReference>
<accession>D8QSZ8</accession>
<dbReference type="HAMAP" id="MF_00123">
    <property type="entry name" value="Arg_tRNA_synth"/>
    <property type="match status" value="1"/>
</dbReference>
<evidence type="ECO:0000259" key="12">
    <source>
        <dbReference type="SMART" id="SM01016"/>
    </source>
</evidence>
<dbReference type="Proteomes" id="UP000001514">
    <property type="component" value="Unassembled WGS sequence"/>
</dbReference>
<dbReference type="SMART" id="SM01016">
    <property type="entry name" value="Arg_tRNA_synt_N"/>
    <property type="match status" value="1"/>
</dbReference>
<dbReference type="Pfam" id="PF03485">
    <property type="entry name" value="Arg_tRNA_synt_N"/>
    <property type="match status" value="1"/>
</dbReference>
<dbReference type="PANTHER" id="PTHR11956:SF5">
    <property type="entry name" value="ARGININE--TRNA LIGASE, CYTOPLASMIC"/>
    <property type="match status" value="1"/>
</dbReference>
<reference evidence="13 14" key="1">
    <citation type="journal article" date="2011" name="Science">
        <title>The Selaginella genome identifies genetic changes associated with the evolution of vascular plants.</title>
        <authorList>
            <person name="Banks J.A."/>
            <person name="Nishiyama T."/>
            <person name="Hasebe M."/>
            <person name="Bowman J.L."/>
            <person name="Gribskov M."/>
            <person name="dePamphilis C."/>
            <person name="Albert V.A."/>
            <person name="Aono N."/>
            <person name="Aoyama T."/>
            <person name="Ambrose B.A."/>
            <person name="Ashton N.W."/>
            <person name="Axtell M.J."/>
            <person name="Barker E."/>
            <person name="Barker M.S."/>
            <person name="Bennetzen J.L."/>
            <person name="Bonawitz N.D."/>
            <person name="Chapple C."/>
            <person name="Cheng C."/>
            <person name="Correa L.G."/>
            <person name="Dacre M."/>
            <person name="DeBarry J."/>
            <person name="Dreyer I."/>
            <person name="Elias M."/>
            <person name="Engstrom E.M."/>
            <person name="Estelle M."/>
            <person name="Feng L."/>
            <person name="Finet C."/>
            <person name="Floyd S.K."/>
            <person name="Frommer W.B."/>
            <person name="Fujita T."/>
            <person name="Gramzow L."/>
            <person name="Gutensohn M."/>
            <person name="Harholt J."/>
            <person name="Hattori M."/>
            <person name="Heyl A."/>
            <person name="Hirai T."/>
            <person name="Hiwatashi Y."/>
            <person name="Ishikawa M."/>
            <person name="Iwata M."/>
            <person name="Karol K.G."/>
            <person name="Koehler B."/>
            <person name="Kolukisaoglu U."/>
            <person name="Kubo M."/>
            <person name="Kurata T."/>
            <person name="Lalonde S."/>
            <person name="Li K."/>
            <person name="Li Y."/>
            <person name="Litt A."/>
            <person name="Lyons E."/>
            <person name="Manning G."/>
            <person name="Maruyama T."/>
            <person name="Michael T.P."/>
            <person name="Mikami K."/>
            <person name="Miyazaki S."/>
            <person name="Morinaga S."/>
            <person name="Murata T."/>
            <person name="Mueller-Roeber B."/>
            <person name="Nelson D.R."/>
            <person name="Obara M."/>
            <person name="Oguri Y."/>
            <person name="Olmstead R.G."/>
            <person name="Onodera N."/>
            <person name="Petersen B.L."/>
            <person name="Pils B."/>
            <person name="Prigge M."/>
            <person name="Rensing S.A."/>
            <person name="Riano-Pachon D.M."/>
            <person name="Roberts A.W."/>
            <person name="Sato Y."/>
            <person name="Scheller H.V."/>
            <person name="Schulz B."/>
            <person name="Schulz C."/>
            <person name="Shakirov E.V."/>
            <person name="Shibagaki N."/>
            <person name="Shinohara N."/>
            <person name="Shippen D.E."/>
            <person name="Soerensen I."/>
            <person name="Sotooka R."/>
            <person name="Sugimoto N."/>
            <person name="Sugita M."/>
            <person name="Sumikawa N."/>
            <person name="Tanurdzic M."/>
            <person name="Theissen G."/>
            <person name="Ulvskov P."/>
            <person name="Wakazuki S."/>
            <person name="Weng J.K."/>
            <person name="Willats W.W."/>
            <person name="Wipf D."/>
            <person name="Wolf P.G."/>
            <person name="Yang L."/>
            <person name="Zimmer A.D."/>
            <person name="Zhu Q."/>
            <person name="Mitros T."/>
            <person name="Hellsten U."/>
            <person name="Loque D."/>
            <person name="Otillar R."/>
            <person name="Salamov A."/>
            <person name="Schmutz J."/>
            <person name="Shapiro H."/>
            <person name="Lindquist E."/>
            <person name="Lucas S."/>
            <person name="Rokhsar D."/>
            <person name="Grigoriev I.V."/>
        </authorList>
    </citation>
    <scope>NUCLEOTIDE SEQUENCE [LARGE SCALE GENOMIC DNA]</scope>
</reference>
<dbReference type="GO" id="GO:0048608">
    <property type="term" value="P:reproductive structure development"/>
    <property type="evidence" value="ECO:0007669"/>
    <property type="project" value="UniProtKB-ARBA"/>
</dbReference>
<evidence type="ECO:0000256" key="3">
    <source>
        <dbReference type="ARBA" id="ARBA00022598"/>
    </source>
</evidence>
<dbReference type="SUPFAM" id="SSF52374">
    <property type="entry name" value="Nucleotidylyl transferase"/>
    <property type="match status" value="1"/>
</dbReference>
<feature type="domain" description="DALR anticodon binding" evidence="11">
    <location>
        <begin position="463"/>
        <end position="578"/>
    </location>
</feature>
<comment type="catalytic activity">
    <reaction evidence="9">
        <text>tRNA(Arg) + L-arginine + ATP = L-arginyl-tRNA(Arg) + AMP + diphosphate</text>
        <dbReference type="Rhea" id="RHEA:20301"/>
        <dbReference type="Rhea" id="RHEA-COMP:9658"/>
        <dbReference type="Rhea" id="RHEA-COMP:9673"/>
        <dbReference type="ChEBI" id="CHEBI:30616"/>
        <dbReference type="ChEBI" id="CHEBI:32682"/>
        <dbReference type="ChEBI" id="CHEBI:33019"/>
        <dbReference type="ChEBI" id="CHEBI:78442"/>
        <dbReference type="ChEBI" id="CHEBI:78513"/>
        <dbReference type="ChEBI" id="CHEBI:456215"/>
        <dbReference type="EC" id="6.1.1.19"/>
    </reaction>
</comment>
<dbReference type="OrthoDB" id="68056at2759"/>
<dbReference type="InterPro" id="IPR035684">
    <property type="entry name" value="ArgRS_core"/>
</dbReference>
<dbReference type="InterPro" id="IPR001412">
    <property type="entry name" value="aa-tRNA-synth_I_CS"/>
</dbReference>
<dbReference type="GO" id="GO:0004814">
    <property type="term" value="F:arginine-tRNA ligase activity"/>
    <property type="evidence" value="ECO:0000318"/>
    <property type="project" value="GO_Central"/>
</dbReference>
<dbReference type="SMART" id="SM00836">
    <property type="entry name" value="DALR_1"/>
    <property type="match status" value="1"/>
</dbReference>
<dbReference type="InterPro" id="IPR036695">
    <property type="entry name" value="Arg-tRNA-synth_N_sf"/>
</dbReference>
<dbReference type="GO" id="GO:0005737">
    <property type="term" value="C:cytoplasm"/>
    <property type="evidence" value="ECO:0007669"/>
    <property type="project" value="InterPro"/>
</dbReference>
<dbReference type="Gene3D" id="1.10.730.10">
    <property type="entry name" value="Isoleucyl-tRNA Synthetase, Domain 1"/>
    <property type="match status" value="1"/>
</dbReference>